<evidence type="ECO:0000256" key="8">
    <source>
        <dbReference type="ARBA" id="ARBA00023310"/>
    </source>
</evidence>
<dbReference type="PANTHER" id="PTHR11693">
    <property type="entry name" value="ATP SYNTHASE GAMMA CHAIN"/>
    <property type="match status" value="1"/>
</dbReference>
<keyword evidence="5" id="KW-0406">Ion transport</keyword>
<evidence type="ECO:0000313" key="9">
    <source>
        <dbReference type="EMBL" id="GAG34334.1"/>
    </source>
</evidence>
<dbReference type="AlphaFoldDB" id="X0WTL2"/>
<dbReference type="Pfam" id="PF00231">
    <property type="entry name" value="ATP-synt"/>
    <property type="match status" value="1"/>
</dbReference>
<dbReference type="Gene3D" id="1.10.287.80">
    <property type="entry name" value="ATP synthase, gamma subunit, helix hairpin domain"/>
    <property type="match status" value="1"/>
</dbReference>
<keyword evidence="6" id="KW-0472">Membrane</keyword>
<accession>X0WTL2</accession>
<protein>
    <recommendedName>
        <fullName evidence="10">F0F1 ATP synthase subunit gamma</fullName>
    </recommendedName>
</protein>
<name>X0WTL2_9ZZZZ</name>
<keyword evidence="4" id="KW-0375">Hydrogen ion transport</keyword>
<dbReference type="EMBL" id="BARS01041631">
    <property type="protein sequence ID" value="GAG34334.1"/>
    <property type="molecule type" value="Genomic_DNA"/>
</dbReference>
<keyword evidence="8" id="KW-0066">ATP synthesis</keyword>
<evidence type="ECO:0000256" key="7">
    <source>
        <dbReference type="ARBA" id="ARBA00023196"/>
    </source>
</evidence>
<evidence type="ECO:0000256" key="5">
    <source>
        <dbReference type="ARBA" id="ARBA00023065"/>
    </source>
</evidence>
<evidence type="ECO:0000256" key="4">
    <source>
        <dbReference type="ARBA" id="ARBA00022781"/>
    </source>
</evidence>
<dbReference type="InterPro" id="IPR000131">
    <property type="entry name" value="ATP_synth_F1_gsu"/>
</dbReference>
<comment type="subcellular location">
    <subcellularLocation>
        <location evidence="1">Membrane</location>
        <topology evidence="1">Peripheral membrane protein</topology>
    </subcellularLocation>
</comment>
<dbReference type="SUPFAM" id="SSF52943">
    <property type="entry name" value="ATP synthase (F1-ATPase), gamma subunit"/>
    <property type="match status" value="1"/>
</dbReference>
<proteinExistence type="inferred from homology"/>
<dbReference type="GO" id="GO:0045259">
    <property type="term" value="C:proton-transporting ATP synthase complex"/>
    <property type="evidence" value="ECO:0007669"/>
    <property type="project" value="UniProtKB-KW"/>
</dbReference>
<evidence type="ECO:0000256" key="3">
    <source>
        <dbReference type="ARBA" id="ARBA00022448"/>
    </source>
</evidence>
<evidence type="ECO:0008006" key="10">
    <source>
        <dbReference type="Google" id="ProtNLM"/>
    </source>
</evidence>
<keyword evidence="3" id="KW-0813">Transport</keyword>
<comment type="caution">
    <text evidence="9">The sequence shown here is derived from an EMBL/GenBank/DDBJ whole genome shotgun (WGS) entry which is preliminary data.</text>
</comment>
<dbReference type="InterPro" id="IPR035968">
    <property type="entry name" value="ATP_synth_F1_ATPase_gsu"/>
</dbReference>
<gene>
    <name evidence="9" type="ORF">S01H1_63284</name>
</gene>
<comment type="similarity">
    <text evidence="2">Belongs to the ATPase gamma chain family.</text>
</comment>
<dbReference type="GO" id="GO:0046933">
    <property type="term" value="F:proton-transporting ATP synthase activity, rotational mechanism"/>
    <property type="evidence" value="ECO:0007669"/>
    <property type="project" value="InterPro"/>
</dbReference>
<evidence type="ECO:0000256" key="6">
    <source>
        <dbReference type="ARBA" id="ARBA00023136"/>
    </source>
</evidence>
<sequence length="89" mass="9917">VQNVDYIYEPGPDAVFEGLLPKFVEMQIYHAILESIASEQSARMVAMRNATENAGELIDDLTLMYNKARQESITKELLDIVGGVEALTK</sequence>
<reference evidence="9" key="1">
    <citation type="journal article" date="2014" name="Front. Microbiol.">
        <title>High frequency of phylogenetically diverse reductive dehalogenase-homologous genes in deep subseafloor sedimentary metagenomes.</title>
        <authorList>
            <person name="Kawai M."/>
            <person name="Futagami T."/>
            <person name="Toyoda A."/>
            <person name="Takaki Y."/>
            <person name="Nishi S."/>
            <person name="Hori S."/>
            <person name="Arai W."/>
            <person name="Tsubouchi T."/>
            <person name="Morono Y."/>
            <person name="Uchiyama I."/>
            <person name="Ito T."/>
            <person name="Fujiyama A."/>
            <person name="Inagaki F."/>
            <person name="Takami H."/>
        </authorList>
    </citation>
    <scope>NUCLEOTIDE SEQUENCE</scope>
    <source>
        <strain evidence="9">Expedition CK06-06</strain>
    </source>
</reference>
<organism evidence="9">
    <name type="scientific">marine sediment metagenome</name>
    <dbReference type="NCBI Taxonomy" id="412755"/>
    <lineage>
        <taxon>unclassified sequences</taxon>
        <taxon>metagenomes</taxon>
        <taxon>ecological metagenomes</taxon>
    </lineage>
</organism>
<feature type="non-terminal residue" evidence="9">
    <location>
        <position position="1"/>
    </location>
</feature>
<evidence type="ECO:0000256" key="1">
    <source>
        <dbReference type="ARBA" id="ARBA00004170"/>
    </source>
</evidence>
<keyword evidence="7" id="KW-0139">CF(1)</keyword>
<evidence type="ECO:0000256" key="2">
    <source>
        <dbReference type="ARBA" id="ARBA00007681"/>
    </source>
</evidence>
<dbReference type="PANTHER" id="PTHR11693:SF22">
    <property type="entry name" value="ATP SYNTHASE SUBUNIT GAMMA, MITOCHONDRIAL"/>
    <property type="match status" value="1"/>
</dbReference>
<dbReference type="PRINTS" id="PR00126">
    <property type="entry name" value="ATPASEGAMMA"/>
</dbReference>